<evidence type="ECO:0000313" key="1">
    <source>
        <dbReference type="EMBL" id="SBV93038.1"/>
    </source>
</evidence>
<protein>
    <submittedName>
        <fullName evidence="1">Uncharacterized protein</fullName>
    </submittedName>
</protein>
<sequence length="247" mass="27835">MQEKKELRYRLFKSEAKRVGREVAVSSQAYETLLDYIFTENIGQMRKCIRASMANAMLESKAPAPAVLEIHLQHLPPYLLQSGAARQWEGDGKRAMLTLAQLQEQQNGEQRLCRFNSELLAQIGQMGDQSKSPEDFFASCRILLEQYLDDLYTDPQKEANPRRVLYSDLLKSICESVGKKLGLTFRATMYLISAVYPGAGYLRAAYKGASLVYNQFLVRDADLVGTEALSPATLLHLISSYSVYNSE</sequence>
<accession>A0A212J0P3</accession>
<reference evidence="1" key="1">
    <citation type="submission" date="2016-04" db="EMBL/GenBank/DDBJ databases">
        <authorList>
            <person name="Evans L.H."/>
            <person name="Alamgir A."/>
            <person name="Owens N."/>
            <person name="Weber N.D."/>
            <person name="Virtaneva K."/>
            <person name="Barbian K."/>
            <person name="Babar A."/>
            <person name="Rosenke K."/>
        </authorList>
    </citation>
    <scope>NUCLEOTIDE SEQUENCE</scope>
    <source>
        <strain evidence="1">86</strain>
    </source>
</reference>
<organism evidence="1">
    <name type="scientific">uncultured Eubacteriales bacterium</name>
    <dbReference type="NCBI Taxonomy" id="172733"/>
    <lineage>
        <taxon>Bacteria</taxon>
        <taxon>Bacillati</taxon>
        <taxon>Bacillota</taxon>
        <taxon>Clostridia</taxon>
        <taxon>Eubacteriales</taxon>
        <taxon>environmental samples</taxon>
    </lineage>
</organism>
<proteinExistence type="predicted"/>
<dbReference type="EMBL" id="FLUN01000001">
    <property type="protein sequence ID" value="SBV93038.1"/>
    <property type="molecule type" value="Genomic_DNA"/>
</dbReference>
<dbReference type="AlphaFoldDB" id="A0A212J0P3"/>
<name>A0A212J0P3_9FIRM</name>
<gene>
    <name evidence="1" type="ORF">KL86CLO1_10327</name>
</gene>